<gene>
    <name evidence="2" type="ORF">GPA22_18770</name>
</gene>
<proteinExistence type="predicted"/>
<reference evidence="2 3" key="1">
    <citation type="submission" date="2019-12" db="EMBL/GenBank/DDBJ databases">
        <title>Comparative genomics gives insights into the taxonomy of the Azoarcus-Aromatoleum group and reveals separate origins of nif in the plant-associated Azoarcus and non-plant-associated Aromatoleum sub-groups.</title>
        <authorList>
            <person name="Lafos M."/>
            <person name="Maluk M."/>
            <person name="Batista M."/>
            <person name="Junghare M."/>
            <person name="Carmona M."/>
            <person name="Faoro H."/>
            <person name="Cruz L.M."/>
            <person name="Battistoni F."/>
            <person name="De Souza E."/>
            <person name="Pedrosa F."/>
            <person name="Chen W.-M."/>
            <person name="Poole P.S."/>
            <person name="Dixon R.A."/>
            <person name="James E.K."/>
        </authorList>
    </citation>
    <scope>NUCLEOTIDE SEQUENCE [LARGE SCALE GENOMIC DNA]</scope>
    <source>
        <strain evidence="2 3">Td21</strain>
    </source>
</reference>
<dbReference type="Gene3D" id="3.30.70.2060">
    <property type="match status" value="1"/>
</dbReference>
<sequence>MTHPNRRHSPFRATLLAALAAGLLAACGQAGTDGGKKLAAVEIDQNTTCSLDGMLLADYPGPKAQIFYDDRPEPDFFCDTVEMFGIYLKPEQVRPVKAIFVQDMGKADWNQPRDAWIDAKTAWYVVGSSRTGSMGPTIASFAQQADAQKFAGAHGGKVLAFDAVTPDMAILDGGALHDSKM</sequence>
<comment type="caution">
    <text evidence="2">The sequence shown here is derived from an EMBL/GenBank/DDBJ whole genome shotgun (WGS) entry which is preliminary data.</text>
</comment>
<protein>
    <submittedName>
        <fullName evidence="2">Nitrous oxide reductase accessory protein NosL</fullName>
    </submittedName>
</protein>
<dbReference type="Gene3D" id="3.30.70.2050">
    <property type="match status" value="1"/>
</dbReference>
<dbReference type="PANTHER" id="PTHR41247">
    <property type="entry name" value="HTH-TYPE TRANSCRIPTIONAL REPRESSOR YCNK"/>
    <property type="match status" value="1"/>
</dbReference>
<dbReference type="PROSITE" id="PS51257">
    <property type="entry name" value="PROKAR_LIPOPROTEIN"/>
    <property type="match status" value="1"/>
</dbReference>
<keyword evidence="1" id="KW-0732">Signal</keyword>
<organism evidence="2 3">
    <name type="scientific">Aromatoleum toluvorans</name>
    <dbReference type="NCBI Taxonomy" id="92002"/>
    <lineage>
        <taxon>Bacteria</taxon>
        <taxon>Pseudomonadati</taxon>
        <taxon>Pseudomonadota</taxon>
        <taxon>Betaproteobacteria</taxon>
        <taxon>Rhodocyclales</taxon>
        <taxon>Rhodocyclaceae</taxon>
        <taxon>Aromatoleum</taxon>
    </lineage>
</organism>
<dbReference type="EMBL" id="WTVN01000037">
    <property type="protein sequence ID" value="NMG45764.1"/>
    <property type="molecule type" value="Genomic_DNA"/>
</dbReference>
<dbReference type="PANTHER" id="PTHR41247:SF1">
    <property type="entry name" value="HTH-TYPE TRANSCRIPTIONAL REPRESSOR YCNK"/>
    <property type="match status" value="1"/>
</dbReference>
<accession>A0ABX1Q225</accession>
<dbReference type="SUPFAM" id="SSF160387">
    <property type="entry name" value="NosL/MerB-like"/>
    <property type="match status" value="1"/>
</dbReference>
<evidence type="ECO:0000313" key="2">
    <source>
        <dbReference type="EMBL" id="NMG45764.1"/>
    </source>
</evidence>
<feature type="signal peptide" evidence="1">
    <location>
        <begin position="1"/>
        <end position="30"/>
    </location>
</feature>
<dbReference type="InterPro" id="IPR008719">
    <property type="entry name" value="N2O_reductase_NosL"/>
</dbReference>
<name>A0ABX1Q225_9RHOO</name>
<dbReference type="Pfam" id="PF05573">
    <property type="entry name" value="NosL"/>
    <property type="match status" value="1"/>
</dbReference>
<dbReference type="RefSeq" id="WP_169257597.1">
    <property type="nucleotide sequence ID" value="NZ_WTVN01000037.1"/>
</dbReference>
<feature type="chain" id="PRO_5046600399" evidence="1">
    <location>
        <begin position="31"/>
        <end position="181"/>
    </location>
</feature>
<evidence type="ECO:0000256" key="1">
    <source>
        <dbReference type="SAM" id="SignalP"/>
    </source>
</evidence>
<evidence type="ECO:0000313" key="3">
    <source>
        <dbReference type="Proteomes" id="UP000623795"/>
    </source>
</evidence>
<keyword evidence="3" id="KW-1185">Reference proteome</keyword>
<dbReference type="Proteomes" id="UP000623795">
    <property type="component" value="Unassembled WGS sequence"/>
</dbReference>